<evidence type="ECO:0000256" key="1">
    <source>
        <dbReference type="SAM" id="MobiDB-lite"/>
    </source>
</evidence>
<organism evidence="2 3">
    <name type="scientific">Panicum virgatum</name>
    <name type="common">Blackwell switchgrass</name>
    <dbReference type="NCBI Taxonomy" id="38727"/>
    <lineage>
        <taxon>Eukaryota</taxon>
        <taxon>Viridiplantae</taxon>
        <taxon>Streptophyta</taxon>
        <taxon>Embryophyta</taxon>
        <taxon>Tracheophyta</taxon>
        <taxon>Spermatophyta</taxon>
        <taxon>Magnoliopsida</taxon>
        <taxon>Liliopsida</taxon>
        <taxon>Poales</taxon>
        <taxon>Poaceae</taxon>
        <taxon>PACMAD clade</taxon>
        <taxon>Panicoideae</taxon>
        <taxon>Panicodae</taxon>
        <taxon>Paniceae</taxon>
        <taxon>Panicinae</taxon>
        <taxon>Panicum</taxon>
        <taxon>Panicum sect. Hiantes</taxon>
    </lineage>
</organism>
<dbReference type="Proteomes" id="UP000823388">
    <property type="component" value="Chromosome 4N"/>
</dbReference>
<protein>
    <submittedName>
        <fullName evidence="2">Uncharacterized protein</fullName>
    </submittedName>
</protein>
<evidence type="ECO:0000313" key="3">
    <source>
        <dbReference type="Proteomes" id="UP000823388"/>
    </source>
</evidence>
<keyword evidence="3" id="KW-1185">Reference proteome</keyword>
<reference evidence="2" key="1">
    <citation type="submission" date="2020-05" db="EMBL/GenBank/DDBJ databases">
        <title>WGS assembly of Panicum virgatum.</title>
        <authorList>
            <person name="Lovell J.T."/>
            <person name="Jenkins J."/>
            <person name="Shu S."/>
            <person name="Juenger T.E."/>
            <person name="Schmutz J."/>
        </authorList>
    </citation>
    <scope>NUCLEOTIDE SEQUENCE</scope>
    <source>
        <strain evidence="2">AP13</strain>
    </source>
</reference>
<feature type="compositionally biased region" description="Polar residues" evidence="1">
    <location>
        <begin position="84"/>
        <end position="95"/>
    </location>
</feature>
<name>A0A8T0T233_PANVG</name>
<accession>A0A8T0T233</accession>
<evidence type="ECO:0000313" key="2">
    <source>
        <dbReference type="EMBL" id="KAG2603718.1"/>
    </source>
</evidence>
<dbReference type="EMBL" id="CM029044">
    <property type="protein sequence ID" value="KAG2603718.1"/>
    <property type="molecule type" value="Genomic_DNA"/>
</dbReference>
<sequence>MGPFPDGLTAPLCSRPYLHTNEGRRAVSLPPCARVTRIASWAAHRLMRYITANARYVPLSPSRRPTTSDHGATHQDAFMERGSETGTGMTKTSSCGSGGGLPATPMLGTICTTTTRPVTSIGD</sequence>
<proteinExistence type="predicted"/>
<comment type="caution">
    <text evidence="2">The sequence shown here is derived from an EMBL/GenBank/DDBJ whole genome shotgun (WGS) entry which is preliminary data.</text>
</comment>
<gene>
    <name evidence="2" type="ORF">PVAP13_4NG004401</name>
</gene>
<feature type="region of interest" description="Disordered" evidence="1">
    <location>
        <begin position="79"/>
        <end position="99"/>
    </location>
</feature>
<dbReference type="AlphaFoldDB" id="A0A8T0T233"/>